<dbReference type="CDD" id="cd00093">
    <property type="entry name" value="HTH_XRE"/>
    <property type="match status" value="1"/>
</dbReference>
<feature type="domain" description="HTH cro/C1-type" evidence="1">
    <location>
        <begin position="18"/>
        <end position="73"/>
    </location>
</feature>
<dbReference type="RefSeq" id="WP_345084813.1">
    <property type="nucleotide sequence ID" value="NZ_BAAAWG010000007.1"/>
</dbReference>
<comment type="caution">
    <text evidence="2">The sequence shown here is derived from an EMBL/GenBank/DDBJ whole genome shotgun (WGS) entry which is preliminary data.</text>
</comment>
<sequence length="284" mass="31686">MPPREVPTARQARLGAELRKMRERAGKTALETAGLLASDRARISHIEAGRSGVGEERIRRLATFYGCDDEAYVDALCAMSRERRGQFWWDEYRGVLPPAFLDMAELEHHAAYIRSYELSVMPGVLQTEDYARAIFQNSILPLSGEELDVRVEHRMRRKRILEGGASGLYDAIVHEGALSMRYGGRDVLRKQLEALSAAADAESTSVRVIPFNVEKMVASAQPVTYVGGPVAQLDSVQVDAYVGSGILDAETQLKAFRNLWKKLESLALNVEESRKLIHRTAQEV</sequence>
<dbReference type="InterPro" id="IPR043917">
    <property type="entry name" value="DUF5753"/>
</dbReference>
<dbReference type="EMBL" id="JBHSPW010000008">
    <property type="protein sequence ID" value="MFC5894766.1"/>
    <property type="molecule type" value="Genomic_DNA"/>
</dbReference>
<proteinExistence type="predicted"/>
<keyword evidence="3" id="KW-1185">Reference proteome</keyword>
<dbReference type="Pfam" id="PF19054">
    <property type="entry name" value="DUF5753"/>
    <property type="match status" value="1"/>
</dbReference>
<dbReference type="Proteomes" id="UP001596241">
    <property type="component" value="Unassembled WGS sequence"/>
</dbReference>
<evidence type="ECO:0000313" key="2">
    <source>
        <dbReference type="EMBL" id="MFC5894766.1"/>
    </source>
</evidence>
<name>A0ABW1FJY7_9ACTN</name>
<organism evidence="2 3">
    <name type="scientific">Streptomyces ramulosus</name>
    <dbReference type="NCBI Taxonomy" id="47762"/>
    <lineage>
        <taxon>Bacteria</taxon>
        <taxon>Bacillati</taxon>
        <taxon>Actinomycetota</taxon>
        <taxon>Actinomycetes</taxon>
        <taxon>Kitasatosporales</taxon>
        <taxon>Streptomycetaceae</taxon>
        <taxon>Streptomyces</taxon>
    </lineage>
</organism>
<dbReference type="Pfam" id="PF13560">
    <property type="entry name" value="HTH_31"/>
    <property type="match status" value="1"/>
</dbReference>
<protein>
    <submittedName>
        <fullName evidence="2">Helix-turn-helix domain-containing protein</fullName>
    </submittedName>
</protein>
<gene>
    <name evidence="2" type="ORF">ACFP3M_18330</name>
</gene>
<evidence type="ECO:0000313" key="3">
    <source>
        <dbReference type="Proteomes" id="UP001596241"/>
    </source>
</evidence>
<dbReference type="InterPro" id="IPR001387">
    <property type="entry name" value="Cro/C1-type_HTH"/>
</dbReference>
<dbReference type="InterPro" id="IPR010982">
    <property type="entry name" value="Lambda_DNA-bd_dom_sf"/>
</dbReference>
<dbReference type="SUPFAM" id="SSF47413">
    <property type="entry name" value="lambda repressor-like DNA-binding domains"/>
    <property type="match status" value="1"/>
</dbReference>
<dbReference type="SMART" id="SM00530">
    <property type="entry name" value="HTH_XRE"/>
    <property type="match status" value="1"/>
</dbReference>
<evidence type="ECO:0000259" key="1">
    <source>
        <dbReference type="PROSITE" id="PS50943"/>
    </source>
</evidence>
<reference evidence="3" key="1">
    <citation type="journal article" date="2019" name="Int. J. Syst. Evol. Microbiol.">
        <title>The Global Catalogue of Microorganisms (GCM) 10K type strain sequencing project: providing services to taxonomists for standard genome sequencing and annotation.</title>
        <authorList>
            <consortium name="The Broad Institute Genomics Platform"/>
            <consortium name="The Broad Institute Genome Sequencing Center for Infectious Disease"/>
            <person name="Wu L."/>
            <person name="Ma J."/>
        </authorList>
    </citation>
    <scope>NUCLEOTIDE SEQUENCE [LARGE SCALE GENOMIC DNA]</scope>
    <source>
        <strain evidence="3">CGMCC 1.15809</strain>
    </source>
</reference>
<dbReference type="Gene3D" id="1.10.260.40">
    <property type="entry name" value="lambda repressor-like DNA-binding domains"/>
    <property type="match status" value="1"/>
</dbReference>
<dbReference type="PROSITE" id="PS50943">
    <property type="entry name" value="HTH_CROC1"/>
    <property type="match status" value="1"/>
</dbReference>
<accession>A0ABW1FJY7</accession>